<dbReference type="GO" id="GO:0018169">
    <property type="term" value="F:ribosomal S6-glutamic acid ligase activity"/>
    <property type="evidence" value="ECO:0007669"/>
    <property type="project" value="TreeGrafter"/>
</dbReference>
<dbReference type="EMBL" id="JTCM02000017">
    <property type="protein sequence ID" value="NEU73011.1"/>
    <property type="molecule type" value="Genomic_DNA"/>
</dbReference>
<dbReference type="InterPro" id="IPR048936">
    <property type="entry name" value="MvdD-like_ATPgrasp"/>
</dbReference>
<dbReference type="PANTHER" id="PTHR21621:SF0">
    <property type="entry name" value="BETA-CITRYLGLUTAMATE SYNTHASE B-RELATED"/>
    <property type="match status" value="1"/>
</dbReference>
<reference evidence="2 3" key="1">
    <citation type="journal article" date="2015" name="Genome Announc.">
        <title>Draft Genome Sequence of Cyanobacterium Hassallia byssoidea Strain VB512170, Isolated from Monuments in India.</title>
        <authorList>
            <person name="Singh D."/>
            <person name="Chandrababunaidu M.M."/>
            <person name="Panda A."/>
            <person name="Sen D."/>
            <person name="Bhattacharyya S."/>
            <person name="Adhikary S.P."/>
            <person name="Tripathy S."/>
        </authorList>
    </citation>
    <scope>NUCLEOTIDE SEQUENCE [LARGE SCALE GENOMIC DNA]</scope>
    <source>
        <strain evidence="2 3">VB512170</strain>
    </source>
</reference>
<sequence>MTVLIITHSQDNESIPLVMQAIAAQGGKAFRFDTDRFPTQVQLNVYYGKQKEQQILVDEDKKLDLSEVSAVWYRRIAIAQRIPNTMDSQLRLASVQESRVTVQGAIASIQGFHLDRLPNIRLADNKQLQLQVARQLGLDIPRTLITNNPQAVKEFSQECEQGMIAKMLSSFAIYDREGQEHVVFTNPVTDADLDNLDGLNLCPMTFQEKVPKALELRTTIVGKRVFTAAVDSQSLQLSRYDWRRQGIALLNAWQPYDLPQDIENKLLELMAYFNLNYGAIDIILTPDGRHIFLEINPVGEFFWLEHCPGFPISQAIAEVLLTNGHTYSSSFVCDKREYGSWFASAQDNANYATTQD</sequence>
<gene>
    <name evidence="2" type="ORF">PI95_010685</name>
</gene>
<dbReference type="GO" id="GO:0009432">
    <property type="term" value="P:SOS response"/>
    <property type="evidence" value="ECO:0007669"/>
    <property type="project" value="TreeGrafter"/>
</dbReference>
<organism evidence="2 3">
    <name type="scientific">Hassallia byssoidea VB512170</name>
    <dbReference type="NCBI Taxonomy" id="1304833"/>
    <lineage>
        <taxon>Bacteria</taxon>
        <taxon>Bacillati</taxon>
        <taxon>Cyanobacteriota</taxon>
        <taxon>Cyanophyceae</taxon>
        <taxon>Nostocales</taxon>
        <taxon>Tolypothrichaceae</taxon>
        <taxon>Hassallia</taxon>
    </lineage>
</organism>
<dbReference type="NCBIfam" id="TIGR04184">
    <property type="entry name" value="ATPgraspMvdD"/>
    <property type="match status" value="1"/>
</dbReference>
<proteinExistence type="predicted"/>
<dbReference type="Gene3D" id="3.30.470.20">
    <property type="entry name" value="ATP-grasp fold, B domain"/>
    <property type="match status" value="1"/>
</dbReference>
<dbReference type="RefSeq" id="WP_163518793.1">
    <property type="nucleotide sequence ID" value="NZ_JTCM02000017.1"/>
</dbReference>
<evidence type="ECO:0000313" key="2">
    <source>
        <dbReference type="EMBL" id="NEU73011.1"/>
    </source>
</evidence>
<protein>
    <submittedName>
        <fullName evidence="2">MvdD family ATP-grasp ribosomal peptide maturase</fullName>
    </submittedName>
</protein>
<dbReference type="PANTHER" id="PTHR21621">
    <property type="entry name" value="RIBOSOMAL PROTEIN S6 MODIFICATION PROTEIN"/>
    <property type="match status" value="1"/>
</dbReference>
<dbReference type="SUPFAM" id="SSF56059">
    <property type="entry name" value="Glutathione synthetase ATP-binding domain-like"/>
    <property type="match status" value="1"/>
</dbReference>
<dbReference type="GO" id="GO:0005737">
    <property type="term" value="C:cytoplasm"/>
    <property type="evidence" value="ECO:0007669"/>
    <property type="project" value="TreeGrafter"/>
</dbReference>
<keyword evidence="3" id="KW-1185">Reference proteome</keyword>
<dbReference type="Pfam" id="PF21068">
    <property type="entry name" value="ATPgraspMvdD"/>
    <property type="match status" value="1"/>
</dbReference>
<dbReference type="Proteomes" id="UP000031549">
    <property type="component" value="Unassembled WGS sequence"/>
</dbReference>
<dbReference type="InterPro" id="IPR026439">
    <property type="entry name" value="ATP_grasp_rbs_pep_matu_MvdD"/>
</dbReference>
<comment type="caution">
    <text evidence="2">The sequence shown here is derived from an EMBL/GenBank/DDBJ whole genome shotgun (WGS) entry which is preliminary data.</text>
</comment>
<evidence type="ECO:0000259" key="1">
    <source>
        <dbReference type="Pfam" id="PF21068"/>
    </source>
</evidence>
<accession>A0A846H960</accession>
<evidence type="ECO:0000313" key="3">
    <source>
        <dbReference type="Proteomes" id="UP000031549"/>
    </source>
</evidence>
<feature type="domain" description="MvdD-like pre-ATP grasp" evidence="1">
    <location>
        <begin position="2"/>
        <end position="121"/>
    </location>
</feature>
<name>A0A846H960_9CYAN</name>
<dbReference type="AlphaFoldDB" id="A0A846H960"/>